<reference evidence="2 3" key="1">
    <citation type="submission" date="2020-08" db="EMBL/GenBank/DDBJ databases">
        <title>Sequencing the genomes of 1000 actinobacteria strains.</title>
        <authorList>
            <person name="Klenk H.-P."/>
        </authorList>
    </citation>
    <scope>NUCLEOTIDE SEQUENCE [LARGE SCALE GENOMIC DNA]</scope>
    <source>
        <strain evidence="2 3">DSM 45362</strain>
    </source>
</reference>
<dbReference type="PROSITE" id="PS51464">
    <property type="entry name" value="SIS"/>
    <property type="match status" value="1"/>
</dbReference>
<dbReference type="PANTHER" id="PTHR30390">
    <property type="entry name" value="SEDOHEPTULOSE 7-PHOSPHATE ISOMERASE / DNAA INITIATOR-ASSOCIATING FACTOR FOR REPLICATION INITIATION"/>
    <property type="match status" value="1"/>
</dbReference>
<comment type="caution">
    <text evidence="2">The sequence shown here is derived from an EMBL/GenBank/DDBJ whole genome shotgun (WGS) entry which is preliminary data.</text>
</comment>
<dbReference type="InterPro" id="IPR035461">
    <property type="entry name" value="GmhA/DiaA"/>
</dbReference>
<sequence>MNTTGITALRDSAAAVVRDLDMDAISAAAEVLAEVRLSQGIVLTAGNGGSSSTASHFAADLVKYTRSPQQPHFRALSLTDNIACHTAWTNDADPALAMAYLAEPWLPTGAKDAAVLFSVHGGARDGSVSTNLVELARFVHKTGGKVIAVTGFDGGAIGDISDVHINVPLDREPVATPGVESVHLLVAHALCLLLSGKEPS</sequence>
<dbReference type="GO" id="GO:0097367">
    <property type="term" value="F:carbohydrate derivative binding"/>
    <property type="evidence" value="ECO:0007669"/>
    <property type="project" value="InterPro"/>
</dbReference>
<accession>A0A841BMA8</accession>
<dbReference type="GO" id="GO:0016853">
    <property type="term" value="F:isomerase activity"/>
    <property type="evidence" value="ECO:0007669"/>
    <property type="project" value="UniProtKB-KW"/>
</dbReference>
<dbReference type="InterPro" id="IPR046348">
    <property type="entry name" value="SIS_dom_sf"/>
</dbReference>
<protein>
    <submittedName>
        <fullName evidence="2">D-sedoheptulose 7-phosphate isomerase</fullName>
        <ecNumber evidence="2">5.3.1.28</ecNumber>
    </submittedName>
</protein>
<dbReference type="SUPFAM" id="SSF53697">
    <property type="entry name" value="SIS domain"/>
    <property type="match status" value="1"/>
</dbReference>
<proteinExistence type="predicted"/>
<keyword evidence="2" id="KW-0413">Isomerase</keyword>
<dbReference type="GO" id="GO:1901135">
    <property type="term" value="P:carbohydrate derivative metabolic process"/>
    <property type="evidence" value="ECO:0007669"/>
    <property type="project" value="InterPro"/>
</dbReference>
<dbReference type="Pfam" id="PF13580">
    <property type="entry name" value="SIS_2"/>
    <property type="match status" value="1"/>
</dbReference>
<gene>
    <name evidence="2" type="ORF">F4553_001708</name>
</gene>
<dbReference type="RefSeq" id="WP_184834183.1">
    <property type="nucleotide sequence ID" value="NZ_JACHMN010000002.1"/>
</dbReference>
<evidence type="ECO:0000313" key="2">
    <source>
        <dbReference type="EMBL" id="MBB5868329.1"/>
    </source>
</evidence>
<organism evidence="2 3">
    <name type="scientific">Allocatelliglobosispora scoriae</name>
    <dbReference type="NCBI Taxonomy" id="643052"/>
    <lineage>
        <taxon>Bacteria</taxon>
        <taxon>Bacillati</taxon>
        <taxon>Actinomycetota</taxon>
        <taxon>Actinomycetes</taxon>
        <taxon>Micromonosporales</taxon>
        <taxon>Micromonosporaceae</taxon>
        <taxon>Allocatelliglobosispora</taxon>
    </lineage>
</organism>
<dbReference type="EC" id="5.3.1.28" evidence="2"/>
<dbReference type="PANTHER" id="PTHR30390:SF6">
    <property type="entry name" value="DNAA INITIATOR-ASSOCIATING PROTEIN DIAA"/>
    <property type="match status" value="1"/>
</dbReference>
<feature type="domain" description="SIS" evidence="1">
    <location>
        <begin position="28"/>
        <end position="200"/>
    </location>
</feature>
<keyword evidence="3" id="KW-1185">Reference proteome</keyword>
<dbReference type="InterPro" id="IPR050099">
    <property type="entry name" value="SIS_GmhA/DiaA_subfam"/>
</dbReference>
<dbReference type="Proteomes" id="UP000587527">
    <property type="component" value="Unassembled WGS sequence"/>
</dbReference>
<dbReference type="AlphaFoldDB" id="A0A841BMA8"/>
<dbReference type="EMBL" id="JACHMN010000002">
    <property type="protein sequence ID" value="MBB5868329.1"/>
    <property type="molecule type" value="Genomic_DNA"/>
</dbReference>
<dbReference type="Gene3D" id="3.40.50.10490">
    <property type="entry name" value="Glucose-6-phosphate isomerase like protein, domain 1"/>
    <property type="match status" value="1"/>
</dbReference>
<dbReference type="InterPro" id="IPR001347">
    <property type="entry name" value="SIS_dom"/>
</dbReference>
<dbReference type="CDD" id="cd05006">
    <property type="entry name" value="SIS_GmhA"/>
    <property type="match status" value="1"/>
</dbReference>
<evidence type="ECO:0000259" key="1">
    <source>
        <dbReference type="PROSITE" id="PS51464"/>
    </source>
</evidence>
<evidence type="ECO:0000313" key="3">
    <source>
        <dbReference type="Proteomes" id="UP000587527"/>
    </source>
</evidence>
<name>A0A841BMA8_9ACTN</name>